<evidence type="ECO:0000256" key="5">
    <source>
        <dbReference type="ARBA" id="ARBA00023284"/>
    </source>
</evidence>
<keyword evidence="3" id="KW-0560">Oxidoreductase</keyword>
<keyword evidence="9" id="KW-0413">Isomerase</keyword>
<dbReference type="SUPFAM" id="SSF52833">
    <property type="entry name" value="Thioredoxin-like"/>
    <property type="match status" value="1"/>
</dbReference>
<dbReference type="GO" id="GO:0016853">
    <property type="term" value="F:isomerase activity"/>
    <property type="evidence" value="ECO:0007669"/>
    <property type="project" value="UniProtKB-KW"/>
</dbReference>
<comment type="caution">
    <text evidence="9">The sequence shown here is derived from an EMBL/GenBank/DDBJ whole genome shotgun (WGS) entry which is preliminary data.</text>
</comment>
<keyword evidence="10" id="KW-1185">Reference proteome</keyword>
<evidence type="ECO:0000256" key="1">
    <source>
        <dbReference type="ARBA" id="ARBA00005791"/>
    </source>
</evidence>
<feature type="region of interest" description="Disordered" evidence="6">
    <location>
        <begin position="45"/>
        <end position="67"/>
    </location>
</feature>
<keyword evidence="7" id="KW-0472">Membrane</keyword>
<keyword evidence="7" id="KW-1133">Transmembrane helix</keyword>
<keyword evidence="5" id="KW-0676">Redox-active center</keyword>
<comment type="similarity">
    <text evidence="1">Belongs to the thioredoxin family. DsbA subfamily.</text>
</comment>
<keyword evidence="2" id="KW-0732">Signal</keyword>
<dbReference type="Pfam" id="PF13462">
    <property type="entry name" value="Thioredoxin_4"/>
    <property type="match status" value="1"/>
</dbReference>
<proteinExistence type="inferred from homology"/>
<dbReference type="InterPro" id="IPR036249">
    <property type="entry name" value="Thioredoxin-like_sf"/>
</dbReference>
<evidence type="ECO:0000313" key="10">
    <source>
        <dbReference type="Proteomes" id="UP000549695"/>
    </source>
</evidence>
<name>A0A852W081_PSEA5</name>
<accession>A0A852W081</accession>
<evidence type="ECO:0000256" key="2">
    <source>
        <dbReference type="ARBA" id="ARBA00022729"/>
    </source>
</evidence>
<feature type="domain" description="Thioredoxin" evidence="8">
    <location>
        <begin position="34"/>
        <end position="244"/>
    </location>
</feature>
<evidence type="ECO:0000256" key="3">
    <source>
        <dbReference type="ARBA" id="ARBA00023002"/>
    </source>
</evidence>
<dbReference type="GeneID" id="98052614"/>
<dbReference type="AlphaFoldDB" id="A0A852W081"/>
<dbReference type="GO" id="GO:0016491">
    <property type="term" value="F:oxidoreductase activity"/>
    <property type="evidence" value="ECO:0007669"/>
    <property type="project" value="UniProtKB-KW"/>
</dbReference>
<gene>
    <name evidence="9" type="ORF">HDA37_002863</name>
</gene>
<dbReference type="PANTHER" id="PTHR13887">
    <property type="entry name" value="GLUTATHIONE S-TRANSFERASE KAPPA"/>
    <property type="match status" value="1"/>
</dbReference>
<evidence type="ECO:0000256" key="7">
    <source>
        <dbReference type="SAM" id="Phobius"/>
    </source>
</evidence>
<evidence type="ECO:0000259" key="8">
    <source>
        <dbReference type="PROSITE" id="PS51352"/>
    </source>
</evidence>
<evidence type="ECO:0000256" key="6">
    <source>
        <dbReference type="SAM" id="MobiDB-lite"/>
    </source>
</evidence>
<dbReference type="PANTHER" id="PTHR13887:SF14">
    <property type="entry name" value="DISULFIDE BOND FORMATION PROTEIN D"/>
    <property type="match status" value="1"/>
</dbReference>
<keyword evidence="4" id="KW-1015">Disulfide bond</keyword>
<dbReference type="Gene3D" id="3.40.30.10">
    <property type="entry name" value="Glutaredoxin"/>
    <property type="match status" value="1"/>
</dbReference>
<protein>
    <submittedName>
        <fullName evidence="9">Protein-disulfide isomerase</fullName>
    </submittedName>
</protein>
<sequence>MGRTTGNLERRGRQRDVTIVVVLVVLALGLIGYLVLGATGGDDAAPPATPGQSADTGQPAVGPLGDIARREEGDPAALGRTDAPVVMVAFSDYRCPFCATFSRDTEQQLVDEYVQDGSLRIEWRDFPIFGPESTLAAQAGRAAAMQGRFWEFNRAVFADSPERAHPDLPEDTLVAYAEKVGVPDIAKFRTDMLGPEAAQAVQRDLDEGSALGVPSTPAFVVNGHPVMGAQPVAEFRAQIDQALAAAR</sequence>
<dbReference type="Proteomes" id="UP000549695">
    <property type="component" value="Unassembled WGS sequence"/>
</dbReference>
<reference evidence="9 10" key="1">
    <citation type="submission" date="2020-07" db="EMBL/GenBank/DDBJ databases">
        <title>Sequencing the genomes of 1000 actinobacteria strains.</title>
        <authorList>
            <person name="Klenk H.-P."/>
        </authorList>
    </citation>
    <scope>NUCLEOTIDE SEQUENCE [LARGE SCALE GENOMIC DNA]</scope>
    <source>
        <strain evidence="9 10">DSM 44749</strain>
    </source>
</reference>
<dbReference type="EMBL" id="JACCCZ010000001">
    <property type="protein sequence ID" value="NYG02578.1"/>
    <property type="molecule type" value="Genomic_DNA"/>
</dbReference>
<dbReference type="InterPro" id="IPR013766">
    <property type="entry name" value="Thioredoxin_domain"/>
</dbReference>
<feature type="transmembrane region" description="Helical" evidence="7">
    <location>
        <begin position="17"/>
        <end position="36"/>
    </location>
</feature>
<keyword evidence="7" id="KW-0812">Transmembrane</keyword>
<evidence type="ECO:0000313" key="9">
    <source>
        <dbReference type="EMBL" id="NYG02578.1"/>
    </source>
</evidence>
<evidence type="ECO:0000256" key="4">
    <source>
        <dbReference type="ARBA" id="ARBA00023157"/>
    </source>
</evidence>
<dbReference type="PROSITE" id="PS51352">
    <property type="entry name" value="THIOREDOXIN_2"/>
    <property type="match status" value="1"/>
</dbReference>
<organism evidence="9 10">
    <name type="scientific">Pseudonocardia alni</name>
    <name type="common">Amycolata alni</name>
    <dbReference type="NCBI Taxonomy" id="33907"/>
    <lineage>
        <taxon>Bacteria</taxon>
        <taxon>Bacillati</taxon>
        <taxon>Actinomycetota</taxon>
        <taxon>Actinomycetes</taxon>
        <taxon>Pseudonocardiales</taxon>
        <taxon>Pseudonocardiaceae</taxon>
        <taxon>Pseudonocardia</taxon>
    </lineage>
</organism>
<dbReference type="InterPro" id="IPR012336">
    <property type="entry name" value="Thioredoxin-like_fold"/>
</dbReference>
<dbReference type="RefSeq" id="WP_179761362.1">
    <property type="nucleotide sequence ID" value="NZ_BAAAJZ010000003.1"/>
</dbReference>